<dbReference type="EMBL" id="FWXI01000007">
    <property type="protein sequence ID" value="SMC70082.1"/>
    <property type="molecule type" value="Genomic_DNA"/>
</dbReference>
<gene>
    <name evidence="3" type="ORF">SAMN04488500_10729</name>
</gene>
<feature type="chain" id="PRO_5012980998" evidence="2">
    <location>
        <begin position="29"/>
        <end position="70"/>
    </location>
</feature>
<dbReference type="AlphaFoldDB" id="A0A1W2BBJ8"/>
<keyword evidence="4" id="KW-1185">Reference proteome</keyword>
<dbReference type="Proteomes" id="UP000192738">
    <property type="component" value="Unassembled WGS sequence"/>
</dbReference>
<name>A0A1W2BBJ8_9FIRM</name>
<keyword evidence="2" id="KW-0732">Signal</keyword>
<reference evidence="3 4" key="1">
    <citation type="submission" date="2017-04" db="EMBL/GenBank/DDBJ databases">
        <authorList>
            <person name="Afonso C.L."/>
            <person name="Miller P.J."/>
            <person name="Scott M.A."/>
            <person name="Spackman E."/>
            <person name="Goraichik I."/>
            <person name="Dimitrov K.M."/>
            <person name="Suarez D.L."/>
            <person name="Swayne D.E."/>
        </authorList>
    </citation>
    <scope>NUCLEOTIDE SEQUENCE [LARGE SCALE GENOMIC DNA]</scope>
    <source>
        <strain evidence="3 4">DSM 5090</strain>
    </source>
</reference>
<evidence type="ECO:0000313" key="3">
    <source>
        <dbReference type="EMBL" id="SMC70082.1"/>
    </source>
</evidence>
<feature type="region of interest" description="Disordered" evidence="1">
    <location>
        <begin position="33"/>
        <end position="70"/>
    </location>
</feature>
<feature type="signal peptide" evidence="2">
    <location>
        <begin position="1"/>
        <end position="28"/>
    </location>
</feature>
<accession>A0A1W2BBJ8</accession>
<sequence>MMNWKSIIGAGLTAAFLLVSLPAVPALAASEMIPAADSSDKNTNQPVKPDTEKNNPKNNPKQPDEYVPEK</sequence>
<organism evidence="3 4">
    <name type="scientific">Sporomusa malonica</name>
    <dbReference type="NCBI Taxonomy" id="112901"/>
    <lineage>
        <taxon>Bacteria</taxon>
        <taxon>Bacillati</taxon>
        <taxon>Bacillota</taxon>
        <taxon>Negativicutes</taxon>
        <taxon>Selenomonadales</taxon>
        <taxon>Sporomusaceae</taxon>
        <taxon>Sporomusa</taxon>
    </lineage>
</organism>
<evidence type="ECO:0000313" key="4">
    <source>
        <dbReference type="Proteomes" id="UP000192738"/>
    </source>
</evidence>
<protein>
    <submittedName>
        <fullName evidence="3">Uncharacterized protein</fullName>
    </submittedName>
</protein>
<evidence type="ECO:0000256" key="2">
    <source>
        <dbReference type="SAM" id="SignalP"/>
    </source>
</evidence>
<evidence type="ECO:0000256" key="1">
    <source>
        <dbReference type="SAM" id="MobiDB-lite"/>
    </source>
</evidence>
<dbReference type="STRING" id="112901.SAMN04488500_10729"/>
<dbReference type="RefSeq" id="WP_084575543.1">
    <property type="nucleotide sequence ID" value="NZ_CP155572.1"/>
</dbReference>
<proteinExistence type="predicted"/>